<proteinExistence type="predicted"/>
<dbReference type="Proteomes" id="UP000293874">
    <property type="component" value="Unassembled WGS sequence"/>
</dbReference>
<accession>A0A4Q7ML69</accession>
<gene>
    <name evidence="1" type="ORF">EV199_4999</name>
</gene>
<dbReference type="EMBL" id="SGXA01000003">
    <property type="protein sequence ID" value="RZS69171.1"/>
    <property type="molecule type" value="Genomic_DNA"/>
</dbReference>
<protein>
    <submittedName>
        <fullName evidence="1">Uncharacterized protein</fullName>
    </submittedName>
</protein>
<name>A0A4Q7ML69_9BACT</name>
<comment type="caution">
    <text evidence="1">The sequence shown here is derived from an EMBL/GenBank/DDBJ whole genome shotgun (WGS) entry which is preliminary data.</text>
</comment>
<evidence type="ECO:0000313" key="2">
    <source>
        <dbReference type="Proteomes" id="UP000293874"/>
    </source>
</evidence>
<keyword evidence="2" id="KW-1185">Reference proteome</keyword>
<evidence type="ECO:0000313" key="1">
    <source>
        <dbReference type="EMBL" id="RZS69171.1"/>
    </source>
</evidence>
<organism evidence="1 2">
    <name type="scientific">Pseudobacter ginsenosidimutans</name>
    <dbReference type="NCBI Taxonomy" id="661488"/>
    <lineage>
        <taxon>Bacteria</taxon>
        <taxon>Pseudomonadati</taxon>
        <taxon>Bacteroidota</taxon>
        <taxon>Chitinophagia</taxon>
        <taxon>Chitinophagales</taxon>
        <taxon>Chitinophagaceae</taxon>
        <taxon>Pseudobacter</taxon>
    </lineage>
</organism>
<dbReference type="AlphaFoldDB" id="A0A4Q7ML69"/>
<sequence>MKFEAGRRNYCMNEKNVILSSPESLLSHFISDFLTSYFQSFYGKPAGHANQWMIHIP</sequence>
<reference evidence="1 2" key="1">
    <citation type="submission" date="2019-02" db="EMBL/GenBank/DDBJ databases">
        <title>Genomic Encyclopedia of Type Strains, Phase IV (KMG-IV): sequencing the most valuable type-strain genomes for metagenomic binning, comparative biology and taxonomic classification.</title>
        <authorList>
            <person name="Goeker M."/>
        </authorList>
    </citation>
    <scope>NUCLEOTIDE SEQUENCE [LARGE SCALE GENOMIC DNA]</scope>
    <source>
        <strain evidence="1 2">DSM 18116</strain>
    </source>
</reference>